<dbReference type="Pfam" id="PF08450">
    <property type="entry name" value="SGL"/>
    <property type="match status" value="1"/>
</dbReference>
<reference evidence="5 6" key="1">
    <citation type="submission" date="2015-11" db="EMBL/GenBank/DDBJ databases">
        <title>Exploring the genomic traits of fungus-feeding bacterial genus Collimonas.</title>
        <authorList>
            <person name="Song C."/>
            <person name="Schmidt R."/>
            <person name="de Jager V."/>
            <person name="Krzyzanowska D."/>
            <person name="Jongedijk E."/>
            <person name="Cankar K."/>
            <person name="Beekwilder J."/>
            <person name="van Veen A."/>
            <person name="de Boer W."/>
            <person name="van Veen J.A."/>
            <person name="Garbeva P."/>
        </authorList>
    </citation>
    <scope>NUCLEOTIDE SEQUENCE [LARGE SCALE GENOMIC DNA]</scope>
    <source>
        <strain evidence="5 6">Ter282</strain>
    </source>
</reference>
<feature type="binding site" evidence="3">
    <location>
        <position position="146"/>
    </location>
    <ligand>
        <name>a divalent metal cation</name>
        <dbReference type="ChEBI" id="CHEBI:60240"/>
    </ligand>
</feature>
<keyword evidence="3" id="KW-0479">Metal-binding</keyword>
<proteinExistence type="inferred from homology"/>
<dbReference type="GO" id="GO:0004341">
    <property type="term" value="F:gluconolactonase activity"/>
    <property type="evidence" value="ECO:0007669"/>
    <property type="project" value="TreeGrafter"/>
</dbReference>
<evidence type="ECO:0000313" key="5">
    <source>
        <dbReference type="EMBL" id="AMP11761.1"/>
    </source>
</evidence>
<dbReference type="PANTHER" id="PTHR10907">
    <property type="entry name" value="REGUCALCIN"/>
    <property type="match status" value="1"/>
</dbReference>
<dbReference type="SUPFAM" id="SSF63829">
    <property type="entry name" value="Calcium-dependent phosphotriesterase"/>
    <property type="match status" value="1"/>
</dbReference>
<dbReference type="PRINTS" id="PR01790">
    <property type="entry name" value="SMP30FAMILY"/>
</dbReference>
<dbReference type="Gene3D" id="2.120.10.30">
    <property type="entry name" value="TolB, C-terminal domain"/>
    <property type="match status" value="1"/>
</dbReference>
<comment type="cofactor">
    <cofactor evidence="3">
        <name>Zn(2+)</name>
        <dbReference type="ChEBI" id="CHEBI:29105"/>
    </cofactor>
    <text evidence="3">Binds 1 divalent metal cation per subunit.</text>
</comment>
<dbReference type="GO" id="GO:0005509">
    <property type="term" value="F:calcium ion binding"/>
    <property type="evidence" value="ECO:0007669"/>
    <property type="project" value="TreeGrafter"/>
</dbReference>
<dbReference type="InterPro" id="IPR011042">
    <property type="entry name" value="6-blade_b-propeller_TolB-like"/>
</dbReference>
<dbReference type="GO" id="GO:0019853">
    <property type="term" value="P:L-ascorbic acid biosynthetic process"/>
    <property type="evidence" value="ECO:0007669"/>
    <property type="project" value="TreeGrafter"/>
</dbReference>
<feature type="binding site" evidence="3">
    <location>
        <position position="99"/>
    </location>
    <ligand>
        <name>substrate</name>
    </ligand>
</feature>
<evidence type="ECO:0000259" key="4">
    <source>
        <dbReference type="Pfam" id="PF08450"/>
    </source>
</evidence>
<gene>
    <name evidence="5" type="ORF">CAter282_4096</name>
</gene>
<feature type="binding site" evidence="3">
    <location>
        <position position="16"/>
    </location>
    <ligand>
        <name>a divalent metal cation</name>
        <dbReference type="ChEBI" id="CHEBI:60240"/>
    </ligand>
</feature>
<comment type="similarity">
    <text evidence="1">Belongs to the SMP-30/CGR1 family.</text>
</comment>
<keyword evidence="6" id="KW-1185">Reference proteome</keyword>
<accession>A0A127QNY5</accession>
<dbReference type="InterPro" id="IPR013658">
    <property type="entry name" value="SGL"/>
</dbReference>
<evidence type="ECO:0000256" key="3">
    <source>
        <dbReference type="PIRSR" id="PIRSR605511-2"/>
    </source>
</evidence>
<keyword evidence="3" id="KW-0862">Zinc</keyword>
<dbReference type="Proteomes" id="UP000071778">
    <property type="component" value="Chromosome"/>
</dbReference>
<dbReference type="PATRIC" id="fig|279058.18.peg.4034"/>
<feature type="domain" description="SMP-30/Gluconolactonase/LRE-like region" evidence="4">
    <location>
        <begin position="14"/>
        <end position="260"/>
    </location>
</feature>
<organism evidence="5 6">
    <name type="scientific">Collimonas arenae</name>
    <dbReference type="NCBI Taxonomy" id="279058"/>
    <lineage>
        <taxon>Bacteria</taxon>
        <taxon>Pseudomonadati</taxon>
        <taxon>Pseudomonadota</taxon>
        <taxon>Betaproteobacteria</taxon>
        <taxon>Burkholderiales</taxon>
        <taxon>Oxalobacteraceae</taxon>
        <taxon>Collimonas</taxon>
    </lineage>
</organism>
<feature type="active site" description="Proton donor/acceptor" evidence="2">
    <location>
        <position position="202"/>
    </location>
</feature>
<evidence type="ECO:0000256" key="2">
    <source>
        <dbReference type="PIRSR" id="PIRSR605511-1"/>
    </source>
</evidence>
<sequence>MTPIEVAYDIPMQLGECPLWHPEESALYWVDISAMQVHRLRPADGSHNMWQLDAEPGCIGRSADGGLIVAMRSGLAHLDTISGKLTSIADAPYDTTTTRFNDGRCDAAGRFWSGTIYEPRDHAGAQLYAVEHGVVRAAGNPVTVSNGLGFSGDNRTLYHSDTTAHRISSYDFDLASGKIGNGRVLKQFAMDKSAADYGGRPDGAAVDSEDAYWCAMYEGGRLLRLSPNGEVLQEVALPVRCPTMMAFGGDDLRTLYITSVREKRSAAELEKFPLSGCVLSLRVDVPGRIEPAYLP</sequence>
<dbReference type="AlphaFoldDB" id="A0A127QNY5"/>
<evidence type="ECO:0000256" key="1">
    <source>
        <dbReference type="ARBA" id="ARBA00008853"/>
    </source>
</evidence>
<dbReference type="InterPro" id="IPR005511">
    <property type="entry name" value="SMP-30"/>
</dbReference>
<feature type="binding site" evidence="3">
    <location>
        <position position="101"/>
    </location>
    <ligand>
        <name>substrate</name>
    </ligand>
</feature>
<feature type="binding site" evidence="3">
    <location>
        <position position="202"/>
    </location>
    <ligand>
        <name>a divalent metal cation</name>
        <dbReference type="ChEBI" id="CHEBI:60240"/>
    </ligand>
</feature>
<protein>
    <submittedName>
        <fullName evidence="5">SMP-30/Gluconolaconase/LRE-like region family protein</fullName>
    </submittedName>
</protein>
<evidence type="ECO:0000313" key="6">
    <source>
        <dbReference type="Proteomes" id="UP000071778"/>
    </source>
</evidence>
<dbReference type="PANTHER" id="PTHR10907:SF47">
    <property type="entry name" value="REGUCALCIN"/>
    <property type="match status" value="1"/>
</dbReference>
<dbReference type="RefSeq" id="WP_061534673.1">
    <property type="nucleotide sequence ID" value="NZ_CP013233.1"/>
</dbReference>
<dbReference type="OrthoDB" id="9775406at2"/>
<dbReference type="EMBL" id="CP013235">
    <property type="protein sequence ID" value="AMP11761.1"/>
    <property type="molecule type" value="Genomic_DNA"/>
</dbReference>
<name>A0A127QNY5_9BURK</name>